<sequence>FPWRVSLFVGKIGQRKGSGCSGTIIDKNWVLTAAHCFDGVKGLAPSKYFVQIEYGNVTLPSKTPLFWNVLGTDVLIHNNYDNVPPNLNFMSDIALIRLLRGFTFTDSVRPICLPYKSKEAKYTGYVTYASGWGAWKGAKGSFESPNVLQWSEFYIIDFDDCTVLAKSLGWPYNVNQTQMCIKSDNSDVCEGDSGGSIDTPDARRRFYALGIQSVRTGRCNYKNNISILTRIDKYLEWIERMTGLKFCTE</sequence>
<dbReference type="Proteomes" id="UP000708208">
    <property type="component" value="Unassembled WGS sequence"/>
</dbReference>
<dbReference type="PROSITE" id="PS00134">
    <property type="entry name" value="TRYPSIN_HIS"/>
    <property type="match status" value="1"/>
</dbReference>
<reference evidence="3" key="1">
    <citation type="submission" date="2021-06" db="EMBL/GenBank/DDBJ databases">
        <authorList>
            <person name="Hodson N. C."/>
            <person name="Mongue J. A."/>
            <person name="Jaron S. K."/>
        </authorList>
    </citation>
    <scope>NUCLEOTIDE SEQUENCE</scope>
</reference>
<keyword evidence="1" id="KW-1015">Disulfide bond</keyword>
<dbReference type="OrthoDB" id="5597713at2759"/>
<accession>A0A8J2LIQ8</accession>
<evidence type="ECO:0000313" key="3">
    <source>
        <dbReference type="EMBL" id="CAG7833494.1"/>
    </source>
</evidence>
<dbReference type="InterPro" id="IPR001254">
    <property type="entry name" value="Trypsin_dom"/>
</dbReference>
<dbReference type="SMART" id="SM00020">
    <property type="entry name" value="Tryp_SPc"/>
    <property type="match status" value="1"/>
</dbReference>
<feature type="non-terminal residue" evidence="3">
    <location>
        <position position="249"/>
    </location>
</feature>
<evidence type="ECO:0000256" key="1">
    <source>
        <dbReference type="ARBA" id="ARBA00023157"/>
    </source>
</evidence>
<name>A0A8J2LIQ8_9HEXA</name>
<dbReference type="PANTHER" id="PTHR24253:SF176">
    <property type="entry name" value="CORIN, ISOFORM B"/>
    <property type="match status" value="1"/>
</dbReference>
<dbReference type="EMBL" id="CAJVCH010569899">
    <property type="protein sequence ID" value="CAG7833494.1"/>
    <property type="molecule type" value="Genomic_DNA"/>
</dbReference>
<protein>
    <recommendedName>
        <fullName evidence="2">Peptidase S1 domain-containing protein</fullName>
    </recommendedName>
</protein>
<feature type="domain" description="Peptidase S1" evidence="2">
    <location>
        <begin position="1"/>
        <end position="243"/>
    </location>
</feature>
<dbReference type="AlphaFoldDB" id="A0A8J2LIQ8"/>
<dbReference type="InterPro" id="IPR018114">
    <property type="entry name" value="TRYPSIN_HIS"/>
</dbReference>
<keyword evidence="4" id="KW-1185">Reference proteome</keyword>
<dbReference type="PANTHER" id="PTHR24253">
    <property type="entry name" value="TRANSMEMBRANE PROTEASE SERINE"/>
    <property type="match status" value="1"/>
</dbReference>
<evidence type="ECO:0000259" key="2">
    <source>
        <dbReference type="PROSITE" id="PS50240"/>
    </source>
</evidence>
<dbReference type="GO" id="GO:0006508">
    <property type="term" value="P:proteolysis"/>
    <property type="evidence" value="ECO:0007669"/>
    <property type="project" value="InterPro"/>
</dbReference>
<dbReference type="CDD" id="cd00190">
    <property type="entry name" value="Tryp_SPc"/>
    <property type="match status" value="1"/>
</dbReference>
<organism evidence="3 4">
    <name type="scientific">Allacma fusca</name>
    <dbReference type="NCBI Taxonomy" id="39272"/>
    <lineage>
        <taxon>Eukaryota</taxon>
        <taxon>Metazoa</taxon>
        <taxon>Ecdysozoa</taxon>
        <taxon>Arthropoda</taxon>
        <taxon>Hexapoda</taxon>
        <taxon>Collembola</taxon>
        <taxon>Symphypleona</taxon>
        <taxon>Sminthuridae</taxon>
        <taxon>Allacma</taxon>
    </lineage>
</organism>
<proteinExistence type="predicted"/>
<comment type="caution">
    <text evidence="3">The sequence shown here is derived from an EMBL/GenBank/DDBJ whole genome shotgun (WGS) entry which is preliminary data.</text>
</comment>
<dbReference type="Pfam" id="PF00089">
    <property type="entry name" value="Trypsin"/>
    <property type="match status" value="1"/>
</dbReference>
<dbReference type="FunFam" id="2.40.10.10:FF:000068">
    <property type="entry name" value="transmembrane protease serine 2"/>
    <property type="match status" value="1"/>
</dbReference>
<gene>
    <name evidence="3" type="ORF">AFUS01_LOCUS43108</name>
</gene>
<evidence type="ECO:0000313" key="4">
    <source>
        <dbReference type="Proteomes" id="UP000708208"/>
    </source>
</evidence>
<dbReference type="PROSITE" id="PS50240">
    <property type="entry name" value="TRYPSIN_DOM"/>
    <property type="match status" value="1"/>
</dbReference>
<dbReference type="GO" id="GO:0004252">
    <property type="term" value="F:serine-type endopeptidase activity"/>
    <property type="evidence" value="ECO:0007669"/>
    <property type="project" value="InterPro"/>
</dbReference>